<dbReference type="Proteomes" id="UP000295345">
    <property type="component" value="Unassembled WGS sequence"/>
</dbReference>
<dbReference type="OrthoDB" id="3691293at2"/>
<organism evidence="3 4">
    <name type="scientific">Streptomyces hainanensis</name>
    <dbReference type="NCBI Taxonomy" id="402648"/>
    <lineage>
        <taxon>Bacteria</taxon>
        <taxon>Bacillati</taxon>
        <taxon>Actinomycetota</taxon>
        <taxon>Actinomycetes</taxon>
        <taxon>Kitasatosporales</taxon>
        <taxon>Streptomycetaceae</taxon>
        <taxon>Streptomyces</taxon>
    </lineage>
</organism>
<dbReference type="EMBL" id="SMKI01000586">
    <property type="protein sequence ID" value="TDC63090.1"/>
    <property type="molecule type" value="Genomic_DNA"/>
</dbReference>
<feature type="compositionally biased region" description="Basic and acidic residues" evidence="1">
    <location>
        <begin position="1"/>
        <end position="12"/>
    </location>
</feature>
<sequence length="234" mass="24664">MREILGERRTNGKGDGGGSDGGVRRRSLPLRGAALAFARRWGWPVVPGAEVLDDGGCGCRRPDCPVPGAHPADPDLLAATTDARMVGWWWEARPDAPILLATGGHAPCAVSLPAVAGAWAERELGRRGKPGVGPVIATPTRWLLLVAPYELPQLGEELAARERVPSSLRFHGPGGCLPLPPSKTGAGAVSWVREPQRCRTGGRGRVALPRIEGLLDVLVEAGLNAPDPDGRLSY</sequence>
<dbReference type="SMART" id="SM00943">
    <property type="entry name" value="Prim-Pol"/>
    <property type="match status" value="1"/>
</dbReference>
<evidence type="ECO:0000313" key="4">
    <source>
        <dbReference type="Proteomes" id="UP000295345"/>
    </source>
</evidence>
<feature type="domain" description="DNA primase/polymerase bifunctional N-terminal" evidence="2">
    <location>
        <begin position="34"/>
        <end position="218"/>
    </location>
</feature>
<comment type="caution">
    <text evidence="3">The sequence shown here is derived from an EMBL/GenBank/DDBJ whole genome shotgun (WGS) entry which is preliminary data.</text>
</comment>
<protein>
    <submittedName>
        <fullName evidence="3">DNA primase</fullName>
    </submittedName>
</protein>
<name>A0A4R4SHX5_9ACTN</name>
<dbReference type="AlphaFoldDB" id="A0A4R4SHX5"/>
<accession>A0A4R4SHX5</accession>
<dbReference type="RefSeq" id="WP_132821841.1">
    <property type="nucleotide sequence ID" value="NZ_SMKI01000586.1"/>
</dbReference>
<keyword evidence="4" id="KW-1185">Reference proteome</keyword>
<gene>
    <name evidence="3" type="ORF">E1283_32975</name>
</gene>
<evidence type="ECO:0000259" key="2">
    <source>
        <dbReference type="SMART" id="SM00943"/>
    </source>
</evidence>
<reference evidence="3 4" key="1">
    <citation type="submission" date="2019-03" db="EMBL/GenBank/DDBJ databases">
        <title>Draft genome sequences of novel Actinobacteria.</title>
        <authorList>
            <person name="Sahin N."/>
            <person name="Ay H."/>
            <person name="Saygin H."/>
        </authorList>
    </citation>
    <scope>NUCLEOTIDE SEQUENCE [LARGE SCALE GENOMIC DNA]</scope>
    <source>
        <strain evidence="3 4">DSM 41900</strain>
    </source>
</reference>
<proteinExistence type="predicted"/>
<feature type="region of interest" description="Disordered" evidence="1">
    <location>
        <begin position="1"/>
        <end position="25"/>
    </location>
</feature>
<dbReference type="Pfam" id="PF09250">
    <property type="entry name" value="Prim-Pol"/>
    <property type="match status" value="1"/>
</dbReference>
<evidence type="ECO:0000313" key="3">
    <source>
        <dbReference type="EMBL" id="TDC63090.1"/>
    </source>
</evidence>
<dbReference type="InterPro" id="IPR015330">
    <property type="entry name" value="DNA_primase/pol_bifunc_N"/>
</dbReference>
<evidence type="ECO:0000256" key="1">
    <source>
        <dbReference type="SAM" id="MobiDB-lite"/>
    </source>
</evidence>